<dbReference type="WBParaSite" id="PEQ_0000699701-mRNA-1">
    <property type="protein sequence ID" value="PEQ_0000699701-mRNA-1"/>
    <property type="gene ID" value="PEQ_0000699701"/>
</dbReference>
<dbReference type="Proteomes" id="UP000887564">
    <property type="component" value="Unplaced"/>
</dbReference>
<evidence type="ECO:0000313" key="1">
    <source>
        <dbReference type="Proteomes" id="UP000887564"/>
    </source>
</evidence>
<organism evidence="1 2">
    <name type="scientific">Parascaris equorum</name>
    <name type="common">Equine roundworm</name>
    <dbReference type="NCBI Taxonomy" id="6256"/>
    <lineage>
        <taxon>Eukaryota</taxon>
        <taxon>Metazoa</taxon>
        <taxon>Ecdysozoa</taxon>
        <taxon>Nematoda</taxon>
        <taxon>Chromadorea</taxon>
        <taxon>Rhabditida</taxon>
        <taxon>Spirurina</taxon>
        <taxon>Ascaridomorpha</taxon>
        <taxon>Ascaridoidea</taxon>
        <taxon>Ascarididae</taxon>
        <taxon>Parascaris</taxon>
    </lineage>
</organism>
<reference evidence="2" key="1">
    <citation type="submission" date="2022-11" db="UniProtKB">
        <authorList>
            <consortium name="WormBaseParasite"/>
        </authorList>
    </citation>
    <scope>IDENTIFICATION</scope>
</reference>
<keyword evidence="1" id="KW-1185">Reference proteome</keyword>
<name>A0A914RKL7_PAREQ</name>
<dbReference type="AlphaFoldDB" id="A0A914RKL7"/>
<evidence type="ECO:0000313" key="2">
    <source>
        <dbReference type="WBParaSite" id="PEQ_0000699701-mRNA-1"/>
    </source>
</evidence>
<accession>A0A914RKL7</accession>
<proteinExistence type="predicted"/>
<sequence>MHRLCKALTNVLWSANMGPVISGTRYREVDFAHLYFYQRSSPATTNTVPRRGLCSLMVLPMT</sequence>
<protein>
    <submittedName>
        <fullName evidence="2">Uncharacterized protein</fullName>
    </submittedName>
</protein>